<protein>
    <submittedName>
        <fullName evidence="2">(northern house mosquito) hypothetical protein</fullName>
    </submittedName>
</protein>
<name>A0A8D8GA02_CULPI</name>
<dbReference type="AlphaFoldDB" id="A0A8D8GA02"/>
<sequence>MKNDRGTAAASIAHQNQRPDPADRAVPSAMKIADPVGVTSIAAIANAIVLGRSTGARALASSTTTTNGPRRTTATTRRCLCARSLTTTTPGRFRSWRFAGC</sequence>
<evidence type="ECO:0000256" key="1">
    <source>
        <dbReference type="SAM" id="MobiDB-lite"/>
    </source>
</evidence>
<dbReference type="EMBL" id="HBUE01136908">
    <property type="protein sequence ID" value="CAG6499034.1"/>
    <property type="molecule type" value="Transcribed_RNA"/>
</dbReference>
<proteinExistence type="predicted"/>
<feature type="region of interest" description="Disordered" evidence="1">
    <location>
        <begin position="1"/>
        <end position="24"/>
    </location>
</feature>
<accession>A0A8D8GA02</accession>
<evidence type="ECO:0000313" key="2">
    <source>
        <dbReference type="EMBL" id="CAG6499034.1"/>
    </source>
</evidence>
<reference evidence="2" key="1">
    <citation type="submission" date="2021-05" db="EMBL/GenBank/DDBJ databases">
        <authorList>
            <person name="Alioto T."/>
            <person name="Alioto T."/>
            <person name="Gomez Garrido J."/>
        </authorList>
    </citation>
    <scope>NUCLEOTIDE SEQUENCE</scope>
</reference>
<organism evidence="2">
    <name type="scientific">Culex pipiens</name>
    <name type="common">House mosquito</name>
    <dbReference type="NCBI Taxonomy" id="7175"/>
    <lineage>
        <taxon>Eukaryota</taxon>
        <taxon>Metazoa</taxon>
        <taxon>Ecdysozoa</taxon>
        <taxon>Arthropoda</taxon>
        <taxon>Hexapoda</taxon>
        <taxon>Insecta</taxon>
        <taxon>Pterygota</taxon>
        <taxon>Neoptera</taxon>
        <taxon>Endopterygota</taxon>
        <taxon>Diptera</taxon>
        <taxon>Nematocera</taxon>
        <taxon>Culicoidea</taxon>
        <taxon>Culicidae</taxon>
        <taxon>Culicinae</taxon>
        <taxon>Culicini</taxon>
        <taxon>Culex</taxon>
        <taxon>Culex</taxon>
    </lineage>
</organism>